<gene>
    <name evidence="1" type="ORF">SDENCHOL_21320</name>
</gene>
<keyword evidence="2" id="KW-1185">Reference proteome</keyword>
<organism evidence="1 2">
    <name type="scientific">Sterolibacterium denitrificans</name>
    <dbReference type="NCBI Taxonomy" id="157592"/>
    <lineage>
        <taxon>Bacteria</taxon>
        <taxon>Pseudomonadati</taxon>
        <taxon>Pseudomonadota</taxon>
        <taxon>Betaproteobacteria</taxon>
        <taxon>Nitrosomonadales</taxon>
        <taxon>Sterolibacteriaceae</taxon>
        <taxon>Sterolibacterium</taxon>
    </lineage>
</organism>
<name>A0A7Z7MWD0_9PROT</name>
<dbReference type="EMBL" id="LT837803">
    <property type="protein sequence ID" value="SMB32318.1"/>
    <property type="molecule type" value="Genomic_DNA"/>
</dbReference>
<sequence>MQSQLSRLDDYPVHQIADVVRHTGTSDRNFYDRYYFNLFNKAGDIFVVFGLGQYPNLGVQDAFLLVREGDVQDVVRASRPLTDRADISVGPLKIEVIEGLKKLRLTVGPNEAGIELDVVWNGEHSAFQEPRHYIRKHGRVLFDTMRFAQLGTWSGTLKYNGKTYDITPDEWLGSRDRSWGVRPVGEEEPKGIHLGTPSMEGMWNYFPILFKDYALMYLVNETGDGKRTIEEGLRIWKDPQREPEWLGRPEHDHVFNSAMQYMADMKEGVVRFPDAPGGPLELRGTPLLQTYLTMGTGYGLEQDWRHGMYQGPELVVQKAHYNYKDDMMLGLIETPARFTLNGEVGYGMMEFAFFSEVPKYTG</sequence>
<reference evidence="1" key="1">
    <citation type="submission" date="2017-03" db="EMBL/GenBank/DDBJ databases">
        <authorList>
            <consortium name="AG Boll"/>
        </authorList>
    </citation>
    <scope>NUCLEOTIDE SEQUENCE [LARGE SCALE GENOMIC DNA]</scope>
    <source>
        <strain evidence="1">Chol</strain>
    </source>
</reference>
<dbReference type="AlphaFoldDB" id="A0A7Z7MWD0"/>
<evidence type="ECO:0000313" key="2">
    <source>
        <dbReference type="Proteomes" id="UP000242886"/>
    </source>
</evidence>
<dbReference type="SUPFAM" id="SSF159245">
    <property type="entry name" value="AttH-like"/>
    <property type="match status" value="1"/>
</dbReference>
<proteinExistence type="predicted"/>
<evidence type="ECO:0000313" key="1">
    <source>
        <dbReference type="EMBL" id="SMB32318.1"/>
    </source>
</evidence>
<dbReference type="RefSeq" id="WP_154717291.1">
    <property type="nucleotide sequence ID" value="NZ_LT837803.1"/>
</dbReference>
<protein>
    <submittedName>
        <fullName evidence="1">Uncharacterized protein</fullName>
    </submittedName>
</protein>
<dbReference type="Proteomes" id="UP000242886">
    <property type="component" value="Chromosome SDENCHOL"/>
</dbReference>
<accession>A0A7Z7MWD0</accession>